<keyword evidence="1" id="KW-0472">Membrane</keyword>
<name>A0AAV4HXH1_9GAST</name>
<sequence length="121" mass="13120">MSSLAQQGPSINYPEMGVRNAMLILVEKTTSKSGQQWLYPWLLALSVYNKTNAIRHLCSVHSVDLRKCQPGSRIAAAAAAAVVVVVVVVAVVVVVVKATIVVLEKVIHFVQENLIEAQTLK</sequence>
<keyword evidence="1" id="KW-1133">Transmembrane helix</keyword>
<proteinExistence type="predicted"/>
<evidence type="ECO:0000256" key="1">
    <source>
        <dbReference type="SAM" id="Phobius"/>
    </source>
</evidence>
<feature type="transmembrane region" description="Helical" evidence="1">
    <location>
        <begin position="74"/>
        <end position="96"/>
    </location>
</feature>
<evidence type="ECO:0000313" key="3">
    <source>
        <dbReference type="Proteomes" id="UP000762676"/>
    </source>
</evidence>
<dbReference type="Proteomes" id="UP000762676">
    <property type="component" value="Unassembled WGS sequence"/>
</dbReference>
<gene>
    <name evidence="2" type="ORF">ElyMa_001102700</name>
</gene>
<reference evidence="2 3" key="1">
    <citation type="journal article" date="2021" name="Elife">
        <title>Chloroplast acquisition without the gene transfer in kleptoplastic sea slugs, Plakobranchus ocellatus.</title>
        <authorList>
            <person name="Maeda T."/>
            <person name="Takahashi S."/>
            <person name="Yoshida T."/>
            <person name="Shimamura S."/>
            <person name="Takaki Y."/>
            <person name="Nagai Y."/>
            <person name="Toyoda A."/>
            <person name="Suzuki Y."/>
            <person name="Arimoto A."/>
            <person name="Ishii H."/>
            <person name="Satoh N."/>
            <person name="Nishiyama T."/>
            <person name="Hasebe M."/>
            <person name="Maruyama T."/>
            <person name="Minagawa J."/>
            <person name="Obokata J."/>
            <person name="Shigenobu S."/>
        </authorList>
    </citation>
    <scope>NUCLEOTIDE SEQUENCE [LARGE SCALE GENOMIC DNA]</scope>
</reference>
<accession>A0AAV4HXH1</accession>
<keyword evidence="1" id="KW-0812">Transmembrane</keyword>
<protein>
    <submittedName>
        <fullName evidence="2">Uncharacterized protein</fullName>
    </submittedName>
</protein>
<organism evidence="2 3">
    <name type="scientific">Elysia marginata</name>
    <dbReference type="NCBI Taxonomy" id="1093978"/>
    <lineage>
        <taxon>Eukaryota</taxon>
        <taxon>Metazoa</taxon>
        <taxon>Spiralia</taxon>
        <taxon>Lophotrochozoa</taxon>
        <taxon>Mollusca</taxon>
        <taxon>Gastropoda</taxon>
        <taxon>Heterobranchia</taxon>
        <taxon>Euthyneura</taxon>
        <taxon>Panpulmonata</taxon>
        <taxon>Sacoglossa</taxon>
        <taxon>Placobranchoidea</taxon>
        <taxon>Plakobranchidae</taxon>
        <taxon>Elysia</taxon>
    </lineage>
</organism>
<dbReference type="AlphaFoldDB" id="A0AAV4HXH1"/>
<evidence type="ECO:0000313" key="2">
    <source>
        <dbReference type="EMBL" id="GFS01629.1"/>
    </source>
</evidence>
<keyword evidence="3" id="KW-1185">Reference proteome</keyword>
<comment type="caution">
    <text evidence="2">The sequence shown here is derived from an EMBL/GenBank/DDBJ whole genome shotgun (WGS) entry which is preliminary data.</text>
</comment>
<dbReference type="EMBL" id="BMAT01002205">
    <property type="protein sequence ID" value="GFS01629.1"/>
    <property type="molecule type" value="Genomic_DNA"/>
</dbReference>